<dbReference type="Proteomes" id="UP000463883">
    <property type="component" value="Chromosome"/>
</dbReference>
<dbReference type="PANTHER" id="PTHR30575:SF3">
    <property type="entry name" value="PEPTIDASE M20 DIMERISATION DOMAIN-CONTAINING PROTEIN"/>
    <property type="match status" value="1"/>
</dbReference>
<keyword evidence="3" id="KW-0378">Hydrolase</keyword>
<feature type="binding site" evidence="1">
    <location>
        <position position="140"/>
    </location>
    <ligand>
        <name>Mn(2+)</name>
        <dbReference type="ChEBI" id="CHEBI:29035"/>
        <label>2</label>
    </ligand>
</feature>
<dbReference type="Pfam" id="PF07687">
    <property type="entry name" value="M20_dimer"/>
    <property type="match status" value="1"/>
</dbReference>
<comment type="cofactor">
    <cofactor evidence="1">
        <name>Mn(2+)</name>
        <dbReference type="ChEBI" id="CHEBI:29035"/>
    </cofactor>
    <text evidence="1">The Mn(2+) ion enhances activity.</text>
</comment>
<feature type="binding site" evidence="1">
    <location>
        <position position="198"/>
    </location>
    <ligand>
        <name>Mn(2+)</name>
        <dbReference type="ChEBI" id="CHEBI:29035"/>
        <label>2</label>
    </ligand>
</feature>
<dbReference type="PIRSF" id="PIRSF005962">
    <property type="entry name" value="Pept_M20D_amidohydro"/>
    <property type="match status" value="1"/>
</dbReference>
<dbReference type="PANTHER" id="PTHR30575">
    <property type="entry name" value="PEPTIDASE M20"/>
    <property type="match status" value="1"/>
</dbReference>
<dbReference type="InterPro" id="IPR017439">
    <property type="entry name" value="Amidohydrolase"/>
</dbReference>
<dbReference type="SUPFAM" id="SSF55031">
    <property type="entry name" value="Bacterial exopeptidase dimerisation domain"/>
    <property type="match status" value="1"/>
</dbReference>
<protein>
    <submittedName>
        <fullName evidence="3">Amidohydrolase</fullName>
    </submittedName>
</protein>
<feature type="domain" description="Peptidase M20 dimerisation" evidence="2">
    <location>
        <begin position="227"/>
        <end position="321"/>
    </location>
</feature>
<dbReference type="InterPro" id="IPR036264">
    <property type="entry name" value="Bact_exopeptidase_dim_dom"/>
</dbReference>
<feature type="binding site" evidence="1">
    <location>
        <position position="138"/>
    </location>
    <ligand>
        <name>Mn(2+)</name>
        <dbReference type="ChEBI" id="CHEBI:29035"/>
        <label>2</label>
    </ligand>
</feature>
<gene>
    <name evidence="3" type="ORF">Ami3637_11345</name>
</gene>
<dbReference type="InterPro" id="IPR052030">
    <property type="entry name" value="Peptidase_M20/M20A_hydrolases"/>
</dbReference>
<accession>A0A6P1MGP7</accession>
<keyword evidence="1" id="KW-0479">Metal-binding</keyword>
<dbReference type="Gene3D" id="3.40.630.10">
    <property type="entry name" value="Zn peptidases"/>
    <property type="match status" value="2"/>
</dbReference>
<proteinExistence type="predicted"/>
<evidence type="ECO:0000259" key="2">
    <source>
        <dbReference type="Pfam" id="PF07687"/>
    </source>
</evidence>
<evidence type="ECO:0000256" key="1">
    <source>
        <dbReference type="PIRSR" id="PIRSR005962-1"/>
    </source>
</evidence>
<reference evidence="3 4" key="1">
    <citation type="submission" date="2020-01" db="EMBL/GenBank/DDBJ databases">
        <title>Genomic analysis of Aminipila sp. CBA3637.</title>
        <authorList>
            <person name="Kim Y.B."/>
            <person name="Roh S.W."/>
        </authorList>
    </citation>
    <scope>NUCLEOTIDE SEQUENCE [LARGE SCALE GENOMIC DNA]</scope>
    <source>
        <strain evidence="3 4">CBA3637</strain>
    </source>
</reference>
<dbReference type="InterPro" id="IPR011650">
    <property type="entry name" value="Peptidase_M20_dimer"/>
</dbReference>
<organism evidence="3 4">
    <name type="scientific">Aminipila terrae</name>
    <dbReference type="NCBI Taxonomy" id="2697030"/>
    <lineage>
        <taxon>Bacteria</taxon>
        <taxon>Bacillati</taxon>
        <taxon>Bacillota</taxon>
        <taxon>Clostridia</taxon>
        <taxon>Peptostreptococcales</taxon>
        <taxon>Anaerovoracaceae</taxon>
        <taxon>Aminipila</taxon>
    </lineage>
</organism>
<feature type="binding site" evidence="1">
    <location>
        <position position="399"/>
    </location>
    <ligand>
        <name>Mn(2+)</name>
        <dbReference type="ChEBI" id="CHEBI:29035"/>
        <label>2</label>
    </ligand>
</feature>
<dbReference type="KEGG" id="amic:Ami3637_11345"/>
<keyword evidence="4" id="KW-1185">Reference proteome</keyword>
<dbReference type="GO" id="GO:0016805">
    <property type="term" value="F:dipeptidase activity"/>
    <property type="evidence" value="ECO:0007669"/>
    <property type="project" value="TreeGrafter"/>
</dbReference>
<evidence type="ECO:0000313" key="4">
    <source>
        <dbReference type="Proteomes" id="UP000463883"/>
    </source>
</evidence>
<dbReference type="EMBL" id="CP047591">
    <property type="protein sequence ID" value="QHI72921.1"/>
    <property type="molecule type" value="Genomic_DNA"/>
</dbReference>
<dbReference type="Pfam" id="PF01546">
    <property type="entry name" value="Peptidase_M20"/>
    <property type="match status" value="1"/>
</dbReference>
<dbReference type="SUPFAM" id="SSF53187">
    <property type="entry name" value="Zn-dependent exopeptidases"/>
    <property type="match status" value="1"/>
</dbReference>
<evidence type="ECO:0000313" key="3">
    <source>
        <dbReference type="EMBL" id="QHI72921.1"/>
    </source>
</evidence>
<keyword evidence="1" id="KW-0464">Manganese</keyword>
<sequence length="428" mass="47045">MNKIVEYRREFHKYPEYGWHEFRTSARVAEILTELGYDVLMGPDVVNIDSIGEPEQLTPEQTNEAMERAVKQGANPSFVERTKGYPGVLAVFDTEKPGPVTAFRFEMDCLPYQEPEEKGYRPFDDGYVSVNKGRVHACGHDGHTAIGLGIAEELMGKKEQLSGKIKLIFQPAEETFYGAQAVVDKGHLDDVDYFLAMHIALSGENKPLPSNTIACGCKDFLSDRQLDVYFEGKAAHPCGAAQEGKNALLAACSAALNIHAIAPHEGGLFRVNVGEIHAGVCANTIAPNALMRLEYRGQTQEISQYAGKRVFDILDGAAKSYDLSYKYIDYGEVPAGVSDDEIMEVVKRAAGKVPWFKKIYFEGNVGGTDDAAVMINKVQENGGKGTYIGIGTDTTSPLHNAKFDFDEECLGAAVDMCMYALKELHEQE</sequence>
<feature type="binding site" evidence="1">
    <location>
        <position position="174"/>
    </location>
    <ligand>
        <name>Mn(2+)</name>
        <dbReference type="ChEBI" id="CHEBI:29035"/>
        <label>2</label>
    </ligand>
</feature>
<dbReference type="NCBIfam" id="TIGR01891">
    <property type="entry name" value="amidohydrolases"/>
    <property type="match status" value="1"/>
</dbReference>
<dbReference type="GO" id="GO:0046872">
    <property type="term" value="F:metal ion binding"/>
    <property type="evidence" value="ECO:0007669"/>
    <property type="project" value="UniProtKB-KW"/>
</dbReference>
<dbReference type="GO" id="GO:0071713">
    <property type="term" value="F:para-aminobenzoyl-glutamate hydrolase activity"/>
    <property type="evidence" value="ECO:0007669"/>
    <property type="project" value="TreeGrafter"/>
</dbReference>
<dbReference type="InterPro" id="IPR002933">
    <property type="entry name" value="Peptidase_M20"/>
</dbReference>
<dbReference type="RefSeq" id="WP_162362688.1">
    <property type="nucleotide sequence ID" value="NZ_CP047591.1"/>
</dbReference>
<dbReference type="GO" id="GO:0046657">
    <property type="term" value="P:folic acid catabolic process"/>
    <property type="evidence" value="ECO:0007669"/>
    <property type="project" value="TreeGrafter"/>
</dbReference>
<name>A0A6P1MGP7_9FIRM</name>
<dbReference type="GO" id="GO:0005737">
    <property type="term" value="C:cytoplasm"/>
    <property type="evidence" value="ECO:0007669"/>
    <property type="project" value="TreeGrafter"/>
</dbReference>
<dbReference type="AlphaFoldDB" id="A0A6P1MGP7"/>